<dbReference type="GO" id="GO:0009982">
    <property type="term" value="F:pseudouridine synthase activity"/>
    <property type="evidence" value="ECO:0007669"/>
    <property type="project" value="InterPro"/>
</dbReference>
<evidence type="ECO:0000256" key="16">
    <source>
        <dbReference type="SAM" id="Coils"/>
    </source>
</evidence>
<dbReference type="Gene3D" id="3.30.70.660">
    <property type="entry name" value="Pseudouridine synthase I, catalytic domain, C-terminal subdomain"/>
    <property type="match status" value="1"/>
</dbReference>
<evidence type="ECO:0000256" key="2">
    <source>
        <dbReference type="ARBA" id="ARBA00001832"/>
    </source>
</evidence>
<keyword evidence="8" id="KW-0539">Nucleus</keyword>
<dbReference type="GO" id="GO:0031119">
    <property type="term" value="P:tRNA pseudouridine synthesis"/>
    <property type="evidence" value="ECO:0007669"/>
    <property type="project" value="InterPro"/>
</dbReference>
<protein>
    <recommendedName>
        <fullName evidence="11">tRNA pseudouridine synthase 1</fullName>
    </recommendedName>
    <alternativeName>
        <fullName evidence="12">tRNA pseudouridylate synthase 1</fullName>
    </alternativeName>
    <alternativeName>
        <fullName evidence="13">tRNA-uridine isomerase 1</fullName>
    </alternativeName>
</protein>
<evidence type="ECO:0000256" key="10">
    <source>
        <dbReference type="ARBA" id="ARBA00053072"/>
    </source>
</evidence>
<evidence type="ECO:0000313" key="19">
    <source>
        <dbReference type="Proteomes" id="UP000193560"/>
    </source>
</evidence>
<evidence type="ECO:0000256" key="9">
    <source>
        <dbReference type="ARBA" id="ARBA00036943"/>
    </source>
</evidence>
<comment type="catalytic activity">
    <reaction evidence="2">
        <text>uridine in snRNA = pseudouridine in snRNA</text>
        <dbReference type="Rhea" id="RHEA:51124"/>
        <dbReference type="Rhea" id="RHEA-COMP:12891"/>
        <dbReference type="Rhea" id="RHEA-COMP:12892"/>
        <dbReference type="ChEBI" id="CHEBI:65314"/>
        <dbReference type="ChEBI" id="CHEBI:65315"/>
    </reaction>
</comment>
<dbReference type="STRING" id="90262.A0A1X2IMM2"/>
<dbReference type="Gene3D" id="3.30.70.580">
    <property type="entry name" value="Pseudouridine synthase I, catalytic domain, N-terminal subdomain"/>
    <property type="match status" value="1"/>
</dbReference>
<evidence type="ECO:0000256" key="4">
    <source>
        <dbReference type="ARBA" id="ARBA00009375"/>
    </source>
</evidence>
<dbReference type="GO" id="GO:0006397">
    <property type="term" value="P:mRNA processing"/>
    <property type="evidence" value="ECO:0007669"/>
    <property type="project" value="UniProtKB-KW"/>
</dbReference>
<dbReference type="InterPro" id="IPR041708">
    <property type="entry name" value="PUS1/PUS2-like"/>
</dbReference>
<dbReference type="FunFam" id="3.30.70.580:FF:000002">
    <property type="entry name" value="tRNA pseudouridine synthase"/>
    <property type="match status" value="1"/>
</dbReference>
<evidence type="ECO:0000256" key="7">
    <source>
        <dbReference type="ARBA" id="ARBA00023235"/>
    </source>
</evidence>
<comment type="caution">
    <text evidence="18">The sequence shown here is derived from an EMBL/GenBank/DDBJ whole genome shotgun (WGS) entry which is preliminary data.</text>
</comment>
<name>A0A1X2IMM2_9FUNG</name>
<gene>
    <name evidence="18" type="ORF">BCR42DRAFT_349813</name>
</gene>
<dbReference type="GO" id="GO:0005634">
    <property type="term" value="C:nucleus"/>
    <property type="evidence" value="ECO:0007669"/>
    <property type="project" value="UniProtKB-SubCell"/>
</dbReference>
<evidence type="ECO:0000259" key="17">
    <source>
        <dbReference type="Pfam" id="PF01416"/>
    </source>
</evidence>
<evidence type="ECO:0000256" key="6">
    <source>
        <dbReference type="ARBA" id="ARBA00022694"/>
    </source>
</evidence>
<keyword evidence="6" id="KW-0819">tRNA processing</keyword>
<dbReference type="SUPFAM" id="SSF55120">
    <property type="entry name" value="Pseudouridine synthase"/>
    <property type="match status" value="1"/>
</dbReference>
<keyword evidence="7" id="KW-0413">Isomerase</keyword>
<evidence type="ECO:0000313" key="18">
    <source>
        <dbReference type="EMBL" id="ORZ19025.1"/>
    </source>
</evidence>
<sequence length="700" mass="81126">MSIFSSSCSLLFRHIPLPHRKHVFTPNNTTLYYSTQPIKEQRRPKKKVALLIGFNGSNYQGMQLNPGIRSIERDLFDSLCKAGAISKSNAVDPKKVQWLRAARTDKGVHAVGNVVSLKMIVEDPDIVDKINHFLPDQICVWGYVETQNSFHAKNQCDSRKYEYLLPTYTLMPPPSPSSAILDDDASWNIKQQFRISKTKLDQFSMAMDKFTGTHRFHNYTIGRHASEMYARRHIKSIKVDDPLVVNEYGGMEWIRIHLHGQSFMLHQIRKMIAMALLTVRTDTPLSIIDRTFEQGKINIPKAPSLGLLLDRPVYDHYNGKIDLQRRQVIDFDKYKTAMDQFKKCYIDNAIFDAESEQRIFDDFLQSFDDHYLIDSDFGYLNPDGIIPSKRAQQSIDAINDLTHAVAGIAHVEQPYFVNRLAIQKMKIEKEPSDAAFHEAETKLGVWNAEAKSLESWSWQWLVMTLTCGLESEKKRTVKGIEKASDLVKETRENLDVMEAKLRELEEPNEKNQLDYRSLEKYREDLTRLLDNVLQSEHYQSEKEIQTQVVDIEQALEKVVEDDQKVKKVRELIKISDMAILEAIIDLRQTNKESSVGSGQVYFPEVAFNSLKEARELYPELPAIQAPQDYKNEADDTGAYYSPMQRYLWDVRKRLTSLLEWCDNKVLELMEDESKQFIALGEKVDQWNNERRRLILEDILQ</sequence>
<keyword evidence="16" id="KW-0175">Coiled coil</keyword>
<comment type="catalytic activity">
    <reaction evidence="9">
        <text>a uridine in tRNA = a pseudouridine in tRNA</text>
        <dbReference type="Rhea" id="RHEA:54572"/>
        <dbReference type="Rhea" id="RHEA-COMP:13339"/>
        <dbReference type="Rhea" id="RHEA-COMP:13934"/>
        <dbReference type="ChEBI" id="CHEBI:65314"/>
        <dbReference type="ChEBI" id="CHEBI:65315"/>
    </reaction>
</comment>
<keyword evidence="5" id="KW-0507">mRNA processing</keyword>
<proteinExistence type="inferred from homology"/>
<dbReference type="GO" id="GO:0031120">
    <property type="term" value="P:snRNA pseudouridine synthesis"/>
    <property type="evidence" value="ECO:0007669"/>
    <property type="project" value="UniProtKB-ARBA"/>
</dbReference>
<dbReference type="PANTHER" id="PTHR11142:SF4">
    <property type="entry name" value="PSEUDOURIDYLATE SYNTHASE 1 HOMOLOG"/>
    <property type="match status" value="1"/>
</dbReference>
<dbReference type="NCBIfam" id="TIGR00071">
    <property type="entry name" value="hisT_truA"/>
    <property type="match status" value="1"/>
</dbReference>
<dbReference type="AlphaFoldDB" id="A0A1X2IMM2"/>
<dbReference type="CDD" id="cd02568">
    <property type="entry name" value="PseudoU_synth_PUS1_PUS2"/>
    <property type="match status" value="1"/>
</dbReference>
<dbReference type="GO" id="GO:0003723">
    <property type="term" value="F:RNA binding"/>
    <property type="evidence" value="ECO:0007669"/>
    <property type="project" value="InterPro"/>
</dbReference>
<comment type="subcellular location">
    <subcellularLocation>
        <location evidence="3">Nucleus</location>
    </subcellularLocation>
</comment>
<dbReference type="InterPro" id="IPR020094">
    <property type="entry name" value="TruA/RsuA/RluB/E/F_N"/>
</dbReference>
<evidence type="ECO:0000256" key="3">
    <source>
        <dbReference type="ARBA" id="ARBA00004123"/>
    </source>
</evidence>
<dbReference type="Pfam" id="PF01416">
    <property type="entry name" value="PseudoU_synth_1"/>
    <property type="match status" value="1"/>
</dbReference>
<feature type="coiled-coil region" evidence="16">
    <location>
        <begin position="480"/>
        <end position="507"/>
    </location>
</feature>
<evidence type="ECO:0000256" key="1">
    <source>
        <dbReference type="ARBA" id="ARBA00001166"/>
    </source>
</evidence>
<dbReference type="InterPro" id="IPR020095">
    <property type="entry name" value="PsdUridine_synth_TruA_C"/>
</dbReference>
<dbReference type="PANTHER" id="PTHR11142">
    <property type="entry name" value="PSEUDOURIDYLATE SYNTHASE"/>
    <property type="match status" value="1"/>
</dbReference>
<dbReference type="EMBL" id="MCGE01000008">
    <property type="protein sequence ID" value="ORZ19025.1"/>
    <property type="molecule type" value="Genomic_DNA"/>
</dbReference>
<feature type="binding site" evidence="15">
    <location>
        <position position="161"/>
    </location>
    <ligand>
        <name>substrate</name>
    </ligand>
</feature>
<dbReference type="InterPro" id="IPR020097">
    <property type="entry name" value="PsdUridine_synth_TruA_a/b_dom"/>
</dbReference>
<dbReference type="GO" id="GO:1990481">
    <property type="term" value="P:mRNA pseudouridine synthesis"/>
    <property type="evidence" value="ECO:0007669"/>
    <property type="project" value="TreeGrafter"/>
</dbReference>
<keyword evidence="19" id="KW-1185">Reference proteome</keyword>
<evidence type="ECO:0000256" key="12">
    <source>
        <dbReference type="ARBA" id="ARBA00079072"/>
    </source>
</evidence>
<dbReference type="FunFam" id="3.30.70.660:FF:000002">
    <property type="entry name" value="tRNA pseudouridine synthase"/>
    <property type="match status" value="1"/>
</dbReference>
<dbReference type="InterPro" id="IPR020103">
    <property type="entry name" value="PsdUridine_synth_cat_dom_sf"/>
</dbReference>
<evidence type="ECO:0000256" key="15">
    <source>
        <dbReference type="PIRSR" id="PIRSR641708-2"/>
    </source>
</evidence>
<evidence type="ECO:0000256" key="13">
    <source>
        <dbReference type="ARBA" id="ARBA00080858"/>
    </source>
</evidence>
<dbReference type="Proteomes" id="UP000193560">
    <property type="component" value="Unassembled WGS sequence"/>
</dbReference>
<comment type="similarity">
    <text evidence="4">Belongs to the tRNA pseudouridine synthase TruA family.</text>
</comment>
<feature type="domain" description="Pseudouridine synthase I TruA alpha/beta" evidence="17">
    <location>
        <begin position="206"/>
        <end position="315"/>
    </location>
</feature>
<reference evidence="18 19" key="1">
    <citation type="submission" date="2016-07" db="EMBL/GenBank/DDBJ databases">
        <title>Pervasive Adenine N6-methylation of Active Genes in Fungi.</title>
        <authorList>
            <consortium name="DOE Joint Genome Institute"/>
            <person name="Mondo S.J."/>
            <person name="Dannebaum R.O."/>
            <person name="Kuo R.C."/>
            <person name="Labutti K."/>
            <person name="Haridas S."/>
            <person name="Kuo A."/>
            <person name="Salamov A."/>
            <person name="Ahrendt S.R."/>
            <person name="Lipzen A."/>
            <person name="Sullivan W."/>
            <person name="Andreopoulos W.B."/>
            <person name="Clum A."/>
            <person name="Lindquist E."/>
            <person name="Daum C."/>
            <person name="Ramamoorthy G.K."/>
            <person name="Gryganskyi A."/>
            <person name="Culley D."/>
            <person name="Magnuson J.K."/>
            <person name="James T.Y."/>
            <person name="O'Malley M.A."/>
            <person name="Stajich J.E."/>
            <person name="Spatafora J.W."/>
            <person name="Visel A."/>
            <person name="Grigoriev I.V."/>
        </authorList>
    </citation>
    <scope>NUCLEOTIDE SEQUENCE [LARGE SCALE GENOMIC DNA]</scope>
    <source>
        <strain evidence="18 19">NRRL 1336</strain>
    </source>
</reference>
<evidence type="ECO:0000256" key="11">
    <source>
        <dbReference type="ARBA" id="ARBA00073968"/>
    </source>
</evidence>
<comment type="function">
    <text evidence="10">Formation of pseudouridine at positions 27 and 28 in the anticodon stem and loop of transfer RNAs; at positions 34 and 36 of intron-containing precursor tRNA(Ile) and at position 35 in the intron-containing tRNA(Tyr). Catalyzes pseudouridylation at position 44 in U2 snRNA. Also catalyzes pseudouridylation of mRNAs.</text>
</comment>
<dbReference type="OrthoDB" id="10256309at2759"/>
<organism evidence="18 19">
    <name type="scientific">Absidia repens</name>
    <dbReference type="NCBI Taxonomy" id="90262"/>
    <lineage>
        <taxon>Eukaryota</taxon>
        <taxon>Fungi</taxon>
        <taxon>Fungi incertae sedis</taxon>
        <taxon>Mucoromycota</taxon>
        <taxon>Mucoromycotina</taxon>
        <taxon>Mucoromycetes</taxon>
        <taxon>Mucorales</taxon>
        <taxon>Cunninghamellaceae</taxon>
        <taxon>Absidia</taxon>
    </lineage>
</organism>
<accession>A0A1X2IMM2</accession>
<evidence type="ECO:0000256" key="14">
    <source>
        <dbReference type="PIRSR" id="PIRSR641708-1"/>
    </source>
</evidence>
<feature type="active site" description="Nucleophile" evidence="14">
    <location>
        <position position="105"/>
    </location>
</feature>
<evidence type="ECO:0000256" key="8">
    <source>
        <dbReference type="ARBA" id="ARBA00023242"/>
    </source>
</evidence>
<evidence type="ECO:0000256" key="5">
    <source>
        <dbReference type="ARBA" id="ARBA00022664"/>
    </source>
</evidence>
<dbReference type="InterPro" id="IPR001406">
    <property type="entry name" value="PsdUridine_synth_TruA"/>
</dbReference>
<comment type="catalytic activity">
    <reaction evidence="1">
        <text>a uridine in mRNA = a pseudouridine in mRNA</text>
        <dbReference type="Rhea" id="RHEA:56644"/>
        <dbReference type="Rhea" id="RHEA-COMP:14658"/>
        <dbReference type="Rhea" id="RHEA-COMP:14659"/>
        <dbReference type="ChEBI" id="CHEBI:65314"/>
        <dbReference type="ChEBI" id="CHEBI:65315"/>
    </reaction>
</comment>